<name>A0A146KFL7_9EUKA</name>
<sequence length="914" mass="106922">IINNSIHLMSLEELGSQKAIDYLSQNHQNITQTIQQLQQEINHQQQEYTTAVQHQVDAAQQIMDILQKSEELVPEIQDTLKQLSEQSAQILPDPQQGLFEMIGFTMNNVRNVQHLYKNLNEIPFKINQLQNRMGQNVNMSEIQKELVAVEATVELLRSEMEAWSRQPFVFKSHINSHENNQQNQFLGKYFKKYDQFKQLLDTYLEEQAPCQLLQQASYGQDKLITAYIDILLEQEQLKPQILVQKLQNIAFNISTQIGKYFSFDPNEPDFSGLAQQVEVNLMLVDVIQKLFQQKVPSFLLNNYKFFKYDDLTLKDFVDVGRVFSVAIYNFIFKQVELAVQNSIQHQKFSANFIKQVMDFAKSYESAQLKYKLEIFVLKSETVARLPQFQSEFQFQGQKAHEVLLGQMNILQSNKQQGLLGYGVYERLFTDQMQNFYLKSSQEEIQQVLLQIGSNQKCQGFQEFKDQFFSKIEMHFSNDLLLSQFKKQCEAQFQLLIKRVFETYSDNLQKCTQLQSQSFSDLMQLIDVQFNILGENSEMARKLGTVLFKQTINILERLANSLLMSLTAPVVKEENQVTSTTDQINLQEVCGVVQKNEDFVNYFDTTIYQKYQSEFRKLAKPNINFEQLIKKEDCVIQKNSDQLYVRSFMIINFKELFQANPGVYLIMANDAASFMTAITQFKKQKEQFIELDSEIHLQQSHALNALNQLLQASLAKHAFVTLKQFKQNFVSLFDPDNHPKDFYQQLTPSLQTAMDHSTTRLNLFCKQKFKNELCLMLVGLEFTAFVFKGREVKAAVEEQFQSQFNYLNQFQTDLQQIFQFCEQNNLRKEEIKQKEEVLQYFVFKTLSLNAKVPNLLQVIYFQKFKAQQERYKGSEGLKLFIEELRGMQLQTGVPSHKFWSFKDVDALERGFKELE</sequence>
<feature type="non-terminal residue" evidence="2">
    <location>
        <position position="1"/>
    </location>
</feature>
<protein>
    <submittedName>
        <fullName evidence="2">Uncharacterized protein</fullName>
    </submittedName>
</protein>
<dbReference type="AlphaFoldDB" id="A0A146KFL7"/>
<accession>A0A146KFL7</accession>
<feature type="coiled-coil region" evidence="1">
    <location>
        <begin position="20"/>
        <end position="86"/>
    </location>
</feature>
<evidence type="ECO:0000313" key="2">
    <source>
        <dbReference type="EMBL" id="JAP95512.1"/>
    </source>
</evidence>
<keyword evidence="1" id="KW-0175">Coiled coil</keyword>
<proteinExistence type="predicted"/>
<gene>
    <name evidence="2" type="ORF">TPC1_11478</name>
</gene>
<feature type="coiled-coil region" evidence="1">
    <location>
        <begin position="139"/>
        <end position="166"/>
    </location>
</feature>
<evidence type="ECO:0000256" key="1">
    <source>
        <dbReference type="SAM" id="Coils"/>
    </source>
</evidence>
<organism evidence="2">
    <name type="scientific">Trepomonas sp. PC1</name>
    <dbReference type="NCBI Taxonomy" id="1076344"/>
    <lineage>
        <taxon>Eukaryota</taxon>
        <taxon>Metamonada</taxon>
        <taxon>Diplomonadida</taxon>
        <taxon>Hexamitidae</taxon>
        <taxon>Hexamitinae</taxon>
        <taxon>Trepomonas</taxon>
    </lineage>
</organism>
<dbReference type="EMBL" id="GDID01001094">
    <property type="protein sequence ID" value="JAP95512.1"/>
    <property type="molecule type" value="Transcribed_RNA"/>
</dbReference>
<reference evidence="2" key="1">
    <citation type="submission" date="2015-07" db="EMBL/GenBank/DDBJ databases">
        <title>Adaptation to a free-living lifestyle via gene acquisitions in the diplomonad Trepomonas sp. PC1.</title>
        <authorList>
            <person name="Xu F."/>
            <person name="Jerlstrom-Hultqvist J."/>
            <person name="Kolisko M."/>
            <person name="Simpson A.G.B."/>
            <person name="Roger A.J."/>
            <person name="Svard S.G."/>
            <person name="Andersson J.O."/>
        </authorList>
    </citation>
    <scope>NUCLEOTIDE SEQUENCE</scope>
    <source>
        <strain evidence="2">PC1</strain>
    </source>
</reference>